<dbReference type="AlphaFoldDB" id="A0A9Q3HM73"/>
<reference evidence="2" key="1">
    <citation type="submission" date="2021-03" db="EMBL/GenBank/DDBJ databases">
        <title>Draft genome sequence of rust myrtle Austropuccinia psidii MF-1, a brazilian biotype.</title>
        <authorList>
            <person name="Quecine M.C."/>
            <person name="Pachon D.M.R."/>
            <person name="Bonatelli M.L."/>
            <person name="Correr F.H."/>
            <person name="Franceschini L.M."/>
            <person name="Leite T.F."/>
            <person name="Margarido G.R.A."/>
            <person name="Almeida C.A."/>
            <person name="Ferrarezi J.A."/>
            <person name="Labate C.A."/>
        </authorList>
    </citation>
    <scope>NUCLEOTIDE SEQUENCE</scope>
    <source>
        <strain evidence="2">MF-1</strain>
    </source>
</reference>
<name>A0A9Q3HM73_9BASI</name>
<keyword evidence="3" id="KW-1185">Reference proteome</keyword>
<dbReference type="Proteomes" id="UP000765509">
    <property type="component" value="Unassembled WGS sequence"/>
</dbReference>
<accession>A0A9Q3HM73</accession>
<dbReference type="EMBL" id="AVOT02021629">
    <property type="protein sequence ID" value="MBW0510548.1"/>
    <property type="molecule type" value="Genomic_DNA"/>
</dbReference>
<proteinExistence type="predicted"/>
<evidence type="ECO:0000313" key="2">
    <source>
        <dbReference type="EMBL" id="MBW0510548.1"/>
    </source>
</evidence>
<sequence length="90" mass="10390">MVGSLSNREETQHSFLPSQWKSIHLVFHISLLEPVKTSKIPNWNQEPPPPREGMGSLSNSGFKDKERKIIVLVVMERFQSRPRKIHLKSS</sequence>
<feature type="region of interest" description="Disordered" evidence="1">
    <location>
        <begin position="39"/>
        <end position="61"/>
    </location>
</feature>
<gene>
    <name evidence="2" type="ORF">O181_050263</name>
</gene>
<comment type="caution">
    <text evidence="2">The sequence shown here is derived from an EMBL/GenBank/DDBJ whole genome shotgun (WGS) entry which is preliminary data.</text>
</comment>
<evidence type="ECO:0000256" key="1">
    <source>
        <dbReference type="SAM" id="MobiDB-lite"/>
    </source>
</evidence>
<organism evidence="2 3">
    <name type="scientific">Austropuccinia psidii MF-1</name>
    <dbReference type="NCBI Taxonomy" id="1389203"/>
    <lineage>
        <taxon>Eukaryota</taxon>
        <taxon>Fungi</taxon>
        <taxon>Dikarya</taxon>
        <taxon>Basidiomycota</taxon>
        <taxon>Pucciniomycotina</taxon>
        <taxon>Pucciniomycetes</taxon>
        <taxon>Pucciniales</taxon>
        <taxon>Sphaerophragmiaceae</taxon>
        <taxon>Austropuccinia</taxon>
    </lineage>
</organism>
<protein>
    <submittedName>
        <fullName evidence="2">Uncharacterized protein</fullName>
    </submittedName>
</protein>
<evidence type="ECO:0000313" key="3">
    <source>
        <dbReference type="Proteomes" id="UP000765509"/>
    </source>
</evidence>